<proteinExistence type="predicted"/>
<name>A0A7J9GMM0_9ROSI</name>
<evidence type="ECO:0000313" key="2">
    <source>
        <dbReference type="Proteomes" id="UP000593560"/>
    </source>
</evidence>
<sequence length="269" mass="30783">MGISTLVIFLKFSNIEPKNGIDTEIRYRYFDKVIDVLECLNDLFTIYLTVVAPATAVASRNSNPTIESSKGVTGLLVPYDTKWVLYMSLSLYSMEDIYTCHFGYNGFYCVKFVYQCWKGERLVHSSQLVMRDMIEGGDICCRKPRLGKLKCNVDGATFVDNVCMRWAVVLRNDEGDFVRRISDNVVMETNSQRLWQAFHHDYEDASDTSLVLKDYVIIASAFQSSSLCWIRKDANKATHVLVKGALLRVNYMNCIVYLFIARIINAKKC</sequence>
<accession>A0A7J9GMM0</accession>
<dbReference type="OrthoDB" id="1938822at2759"/>
<protein>
    <recommendedName>
        <fullName evidence="3">RNase H type-1 domain-containing protein</fullName>
    </recommendedName>
</protein>
<gene>
    <name evidence="1" type="ORF">Gohar_009349</name>
</gene>
<dbReference type="EMBL" id="JABFAD010000005">
    <property type="protein sequence ID" value="MBA0798791.1"/>
    <property type="molecule type" value="Genomic_DNA"/>
</dbReference>
<evidence type="ECO:0000313" key="1">
    <source>
        <dbReference type="EMBL" id="MBA0798791.1"/>
    </source>
</evidence>
<organism evidence="1 2">
    <name type="scientific">Gossypium harknessii</name>
    <dbReference type="NCBI Taxonomy" id="34285"/>
    <lineage>
        <taxon>Eukaryota</taxon>
        <taxon>Viridiplantae</taxon>
        <taxon>Streptophyta</taxon>
        <taxon>Embryophyta</taxon>
        <taxon>Tracheophyta</taxon>
        <taxon>Spermatophyta</taxon>
        <taxon>Magnoliopsida</taxon>
        <taxon>eudicotyledons</taxon>
        <taxon>Gunneridae</taxon>
        <taxon>Pentapetalae</taxon>
        <taxon>rosids</taxon>
        <taxon>malvids</taxon>
        <taxon>Malvales</taxon>
        <taxon>Malvaceae</taxon>
        <taxon>Malvoideae</taxon>
        <taxon>Gossypium</taxon>
    </lineage>
</organism>
<keyword evidence="2" id="KW-1185">Reference proteome</keyword>
<evidence type="ECO:0008006" key="3">
    <source>
        <dbReference type="Google" id="ProtNLM"/>
    </source>
</evidence>
<comment type="caution">
    <text evidence="1">The sequence shown here is derived from an EMBL/GenBank/DDBJ whole genome shotgun (WGS) entry which is preliminary data.</text>
</comment>
<dbReference type="AlphaFoldDB" id="A0A7J9GMM0"/>
<dbReference type="Proteomes" id="UP000593560">
    <property type="component" value="Unassembled WGS sequence"/>
</dbReference>
<reference evidence="1 2" key="1">
    <citation type="journal article" date="2019" name="Genome Biol. Evol.">
        <title>Insights into the evolution of the New World diploid cottons (Gossypium, subgenus Houzingenia) based on genome sequencing.</title>
        <authorList>
            <person name="Grover C.E."/>
            <person name="Arick M.A. 2nd"/>
            <person name="Thrash A."/>
            <person name="Conover J.L."/>
            <person name="Sanders W.S."/>
            <person name="Peterson D.G."/>
            <person name="Frelichowski J.E."/>
            <person name="Scheffler J.A."/>
            <person name="Scheffler B.E."/>
            <person name="Wendel J.F."/>
        </authorList>
    </citation>
    <scope>NUCLEOTIDE SEQUENCE [LARGE SCALE GENOMIC DNA]</scope>
    <source>
        <strain evidence="1">0</strain>
        <tissue evidence="1">Leaf</tissue>
    </source>
</reference>